<dbReference type="SUPFAM" id="SSF53098">
    <property type="entry name" value="Ribonuclease H-like"/>
    <property type="match status" value="1"/>
</dbReference>
<keyword evidence="2" id="KW-0540">Nuclease</keyword>
<protein>
    <submittedName>
        <fullName evidence="2">DnaQ DNA polymerase III, epsilon subunit and related 3'-5' exonucleases</fullName>
    </submittedName>
</protein>
<reference evidence="2" key="1">
    <citation type="submission" date="2020-04" db="EMBL/GenBank/DDBJ databases">
        <authorList>
            <person name="Chiriac C."/>
            <person name="Salcher M."/>
            <person name="Ghai R."/>
            <person name="Kavagutti S V."/>
        </authorList>
    </citation>
    <scope>NUCLEOTIDE SEQUENCE</scope>
</reference>
<dbReference type="GO" id="GO:0008408">
    <property type="term" value="F:3'-5' exonuclease activity"/>
    <property type="evidence" value="ECO:0007669"/>
    <property type="project" value="TreeGrafter"/>
</dbReference>
<evidence type="ECO:0000259" key="1">
    <source>
        <dbReference type="SMART" id="SM00479"/>
    </source>
</evidence>
<dbReference type="InterPro" id="IPR012337">
    <property type="entry name" value="RNaseH-like_sf"/>
</dbReference>
<name>A0A6J5NZL4_9CAUD</name>
<dbReference type="InterPro" id="IPR036397">
    <property type="entry name" value="RNaseH_sf"/>
</dbReference>
<dbReference type="PANTHER" id="PTHR30231:SF41">
    <property type="entry name" value="DNA POLYMERASE III SUBUNIT EPSILON"/>
    <property type="match status" value="1"/>
</dbReference>
<dbReference type="GO" id="GO:0045004">
    <property type="term" value="P:DNA replication proofreading"/>
    <property type="evidence" value="ECO:0007669"/>
    <property type="project" value="TreeGrafter"/>
</dbReference>
<dbReference type="PANTHER" id="PTHR30231">
    <property type="entry name" value="DNA POLYMERASE III SUBUNIT EPSILON"/>
    <property type="match status" value="1"/>
</dbReference>
<organism evidence="2">
    <name type="scientific">uncultured Caudovirales phage</name>
    <dbReference type="NCBI Taxonomy" id="2100421"/>
    <lineage>
        <taxon>Viruses</taxon>
        <taxon>Duplodnaviria</taxon>
        <taxon>Heunggongvirae</taxon>
        <taxon>Uroviricota</taxon>
        <taxon>Caudoviricetes</taxon>
        <taxon>Peduoviridae</taxon>
        <taxon>Maltschvirus</taxon>
        <taxon>Maltschvirus maltsch</taxon>
    </lineage>
</organism>
<dbReference type="SMART" id="SM00479">
    <property type="entry name" value="EXOIII"/>
    <property type="match status" value="1"/>
</dbReference>
<dbReference type="GO" id="GO:0003676">
    <property type="term" value="F:nucleic acid binding"/>
    <property type="evidence" value="ECO:0007669"/>
    <property type="project" value="InterPro"/>
</dbReference>
<dbReference type="EMBL" id="LR796769">
    <property type="protein sequence ID" value="CAB4165009.1"/>
    <property type="molecule type" value="Genomic_DNA"/>
</dbReference>
<accession>A0A6J5NZL4</accession>
<dbReference type="Gene3D" id="3.30.420.10">
    <property type="entry name" value="Ribonuclease H-like superfamily/Ribonuclease H"/>
    <property type="match status" value="1"/>
</dbReference>
<feature type="domain" description="Exonuclease" evidence="1">
    <location>
        <begin position="1"/>
        <end position="178"/>
    </location>
</feature>
<keyword evidence="2" id="KW-0378">Hydrolase</keyword>
<evidence type="ECO:0000313" key="2">
    <source>
        <dbReference type="EMBL" id="CAB4165009.1"/>
    </source>
</evidence>
<dbReference type="InterPro" id="IPR013520">
    <property type="entry name" value="Ribonucl_H"/>
</dbReference>
<gene>
    <name evidence="2" type="ORF">UFOVP815_4</name>
</gene>
<dbReference type="Pfam" id="PF00929">
    <property type="entry name" value="RNase_T"/>
    <property type="match status" value="1"/>
</dbReference>
<keyword evidence="2" id="KW-0269">Exonuclease</keyword>
<dbReference type="CDD" id="cd06127">
    <property type="entry name" value="DEDDh"/>
    <property type="match status" value="1"/>
</dbReference>
<proteinExistence type="predicted"/>
<sequence>MIIVFDTETTGLTLHPQAEMRKQPRMIEFGAALLNLKTGAVEDTWNVLINPGEPLPAVITKITGITDDDLKDAAPFAAALPAMRMMFERATCVVAHNLPFDRAILRGELARLDVFDFPWPKREICTVGLYKDEWGRNPKMTELYESVMGKPLAQTHRALDDVMALVEIFQTELLWQVV</sequence>